<organism evidence="1 2">
    <name type="scientific">Plasmopara halstedii</name>
    <name type="common">Downy mildew of sunflower</name>
    <dbReference type="NCBI Taxonomy" id="4781"/>
    <lineage>
        <taxon>Eukaryota</taxon>
        <taxon>Sar</taxon>
        <taxon>Stramenopiles</taxon>
        <taxon>Oomycota</taxon>
        <taxon>Peronosporomycetes</taxon>
        <taxon>Peronosporales</taxon>
        <taxon>Peronosporaceae</taxon>
        <taxon>Plasmopara</taxon>
    </lineage>
</organism>
<dbReference type="Proteomes" id="UP000054928">
    <property type="component" value="Unassembled WGS sequence"/>
</dbReference>
<name>A0A0P1AG45_PLAHL</name>
<proteinExistence type="predicted"/>
<dbReference type="EMBL" id="CCYD01000428">
    <property type="protein sequence ID" value="CEG39592.1"/>
    <property type="molecule type" value="Genomic_DNA"/>
</dbReference>
<dbReference type="AlphaFoldDB" id="A0A0P1AG45"/>
<dbReference type="GeneID" id="36404886"/>
<sequence length="107" mass="12404">MEKEQSGERGDNVEKFTAWQLNKDNVRRTTGGQIVMRHLACRVGFKYNETTTRALTLLQTRTLSEEHGTLTLFQIDFLLMLDPLKDVDEEISCLVWVLYRVSQASMH</sequence>
<keyword evidence="2" id="KW-1185">Reference proteome</keyword>
<evidence type="ECO:0000313" key="1">
    <source>
        <dbReference type="EMBL" id="CEG39592.1"/>
    </source>
</evidence>
<protein>
    <submittedName>
        <fullName evidence="1">Uncharacterized protein</fullName>
    </submittedName>
</protein>
<evidence type="ECO:0000313" key="2">
    <source>
        <dbReference type="Proteomes" id="UP000054928"/>
    </source>
</evidence>
<dbReference type="RefSeq" id="XP_024575961.1">
    <property type="nucleotide sequence ID" value="XM_024725156.1"/>
</dbReference>
<accession>A0A0P1AG45</accession>
<reference evidence="2" key="1">
    <citation type="submission" date="2014-09" db="EMBL/GenBank/DDBJ databases">
        <authorList>
            <person name="Sharma Rahul"/>
            <person name="Thines Marco"/>
        </authorList>
    </citation>
    <scope>NUCLEOTIDE SEQUENCE [LARGE SCALE GENOMIC DNA]</scope>
</reference>